<gene>
    <name evidence="1" type="ORF">TTHERM_00812670</name>
</gene>
<proteinExistence type="predicted"/>
<dbReference type="HOGENOM" id="CLU_697362_0_0_1"/>
<dbReference type="KEGG" id="tet:TTHERM_00812670"/>
<dbReference type="AlphaFoldDB" id="Q22SW4"/>
<dbReference type="Proteomes" id="UP000009168">
    <property type="component" value="Unassembled WGS sequence"/>
</dbReference>
<keyword evidence="2" id="KW-1185">Reference proteome</keyword>
<dbReference type="GeneID" id="7832955"/>
<dbReference type="EMBL" id="GG662841">
    <property type="protein sequence ID" value="EAR88350.2"/>
    <property type="molecule type" value="Genomic_DNA"/>
</dbReference>
<evidence type="ECO:0000313" key="2">
    <source>
        <dbReference type="Proteomes" id="UP000009168"/>
    </source>
</evidence>
<accession>Q22SW4</accession>
<name>Q22SW4_TETTS</name>
<sequence length="714" mass="83039">MDNCQNEIAKLIENYQFSIPFSNKTEHMDYPTVRKSLEEQGCLRNLVGAASGYSAAFQNEQINPYQFEIIQNKDNFFVKGGTQKWHKNIVIPQMQVKLLESNNSPNPKQLNGAFEIEMKCWAKKENGQFIEIQLENNSGAKKIGNNNLNTNSVNSITHNNNISTCGKTINTLQNLDKIVKFSSLKFSSTGYLESEIAKSPSGQNNQNPENIIKFRIYIYIYKLTAQNTRQIYDIYFSHPITVSARKKSRQSRASFSVLMEPFLPKYLDTVANDGHQGIVDLKDFLSKASERHKIFHPLYLFGRFPSALNIYYKCSLKRQKAEKLGKDQIISFQETLIEAFMQQEEQVVILHFNTDGLEKEQIRKVESYLKPLKNKQVKLCFSEQELNRLKKDNSYVCLQKEGFIDNYKRAYYELTKVLLNIRNKLQKVESFFVLRHESNITKFEEIQKKSIKQVFEFNRQSSSIQVTSIKALVNNVYSHNDQDLSVKNAKSNADYNILSQSASPQKIMKTSTKNDSINNNKSSISFDSNILANIETEQNIKFEKKARSPLKQTQPLPCFSISENRSEFQDSVSNQIQNCQFQQPERNIFTQQPEINQINHNTFNQYDLNNQLLYNIQGTLDNSSYMSRYQEQSFLNQDANLRQTQSIFKNIDIINYLKLLIIDNQLNCNINQNFQPLQQQLQQPQQQFQQFNQNNSSNYQINSYDNFLNILQQF</sequence>
<dbReference type="InParanoid" id="Q22SW4"/>
<dbReference type="RefSeq" id="XP_001008595.2">
    <property type="nucleotide sequence ID" value="XM_001008595.2"/>
</dbReference>
<organism evidence="1 2">
    <name type="scientific">Tetrahymena thermophila (strain SB210)</name>
    <dbReference type="NCBI Taxonomy" id="312017"/>
    <lineage>
        <taxon>Eukaryota</taxon>
        <taxon>Sar</taxon>
        <taxon>Alveolata</taxon>
        <taxon>Ciliophora</taxon>
        <taxon>Intramacronucleata</taxon>
        <taxon>Oligohymenophorea</taxon>
        <taxon>Hymenostomatida</taxon>
        <taxon>Tetrahymenina</taxon>
        <taxon>Tetrahymenidae</taxon>
        <taxon>Tetrahymena</taxon>
    </lineage>
</organism>
<protein>
    <submittedName>
        <fullName evidence="1">Uncharacterized protein</fullName>
    </submittedName>
</protein>
<reference evidence="2" key="1">
    <citation type="journal article" date="2006" name="PLoS Biol.">
        <title>Macronuclear genome sequence of the ciliate Tetrahymena thermophila, a model eukaryote.</title>
        <authorList>
            <person name="Eisen J.A."/>
            <person name="Coyne R.S."/>
            <person name="Wu M."/>
            <person name="Wu D."/>
            <person name="Thiagarajan M."/>
            <person name="Wortman J.R."/>
            <person name="Badger J.H."/>
            <person name="Ren Q."/>
            <person name="Amedeo P."/>
            <person name="Jones K.M."/>
            <person name="Tallon L.J."/>
            <person name="Delcher A.L."/>
            <person name="Salzberg S.L."/>
            <person name="Silva J.C."/>
            <person name="Haas B.J."/>
            <person name="Majoros W.H."/>
            <person name="Farzad M."/>
            <person name="Carlton J.M."/>
            <person name="Smith R.K. Jr."/>
            <person name="Garg J."/>
            <person name="Pearlman R.E."/>
            <person name="Karrer K.M."/>
            <person name="Sun L."/>
            <person name="Manning G."/>
            <person name="Elde N.C."/>
            <person name="Turkewitz A.P."/>
            <person name="Asai D.J."/>
            <person name="Wilkes D.E."/>
            <person name="Wang Y."/>
            <person name="Cai H."/>
            <person name="Collins K."/>
            <person name="Stewart B.A."/>
            <person name="Lee S.R."/>
            <person name="Wilamowska K."/>
            <person name="Weinberg Z."/>
            <person name="Ruzzo W.L."/>
            <person name="Wloga D."/>
            <person name="Gaertig J."/>
            <person name="Frankel J."/>
            <person name="Tsao C.-C."/>
            <person name="Gorovsky M.A."/>
            <person name="Keeling P.J."/>
            <person name="Waller R.F."/>
            <person name="Patron N.J."/>
            <person name="Cherry J.M."/>
            <person name="Stover N.A."/>
            <person name="Krieger C.J."/>
            <person name="del Toro C."/>
            <person name="Ryder H.F."/>
            <person name="Williamson S.C."/>
            <person name="Barbeau R.A."/>
            <person name="Hamilton E.P."/>
            <person name="Orias E."/>
        </authorList>
    </citation>
    <scope>NUCLEOTIDE SEQUENCE [LARGE SCALE GENOMIC DNA]</scope>
    <source>
        <strain evidence="2">SB210</strain>
    </source>
</reference>
<evidence type="ECO:0000313" key="1">
    <source>
        <dbReference type="EMBL" id="EAR88350.2"/>
    </source>
</evidence>